<name>A0AAD2JNG5_9STRA</name>
<evidence type="ECO:0008006" key="7">
    <source>
        <dbReference type="Google" id="ProtNLM"/>
    </source>
</evidence>
<dbReference type="InterPro" id="IPR011990">
    <property type="entry name" value="TPR-like_helical_dom_sf"/>
</dbReference>
<dbReference type="PANTHER" id="PTHR13768:SF8">
    <property type="entry name" value="ALPHA-SOLUBLE NSF ATTACHMENT PROTEIN"/>
    <property type="match status" value="1"/>
</dbReference>
<comment type="similarity">
    <text evidence="1 4">Belongs to the SNAP family.</text>
</comment>
<dbReference type="GO" id="GO:0005774">
    <property type="term" value="C:vacuolar membrane"/>
    <property type="evidence" value="ECO:0007669"/>
    <property type="project" value="TreeGrafter"/>
</dbReference>
<evidence type="ECO:0000256" key="1">
    <source>
        <dbReference type="ARBA" id="ARBA00010050"/>
    </source>
</evidence>
<dbReference type="GO" id="GO:0019905">
    <property type="term" value="F:syntaxin binding"/>
    <property type="evidence" value="ECO:0007669"/>
    <property type="project" value="TreeGrafter"/>
</dbReference>
<protein>
    <recommendedName>
        <fullName evidence="7">Alpha-soluble NSF attachment protein</fullName>
    </recommendedName>
</protein>
<gene>
    <name evidence="5" type="ORF">CYCCA115_LOCUS22392</name>
</gene>
<organism evidence="5 6">
    <name type="scientific">Cylindrotheca closterium</name>
    <dbReference type="NCBI Taxonomy" id="2856"/>
    <lineage>
        <taxon>Eukaryota</taxon>
        <taxon>Sar</taxon>
        <taxon>Stramenopiles</taxon>
        <taxon>Ochrophyta</taxon>
        <taxon>Bacillariophyta</taxon>
        <taxon>Bacillariophyceae</taxon>
        <taxon>Bacillariophycidae</taxon>
        <taxon>Bacillariales</taxon>
        <taxon>Bacillariaceae</taxon>
        <taxon>Cylindrotheca</taxon>
    </lineage>
</organism>
<dbReference type="GO" id="GO:0035494">
    <property type="term" value="P:SNARE complex disassembly"/>
    <property type="evidence" value="ECO:0007669"/>
    <property type="project" value="TreeGrafter"/>
</dbReference>
<comment type="caution">
    <text evidence="5">The sequence shown here is derived from an EMBL/GenBank/DDBJ whole genome shotgun (WGS) entry which is preliminary data.</text>
</comment>
<dbReference type="GO" id="GO:0031201">
    <property type="term" value="C:SNARE complex"/>
    <property type="evidence" value="ECO:0007669"/>
    <property type="project" value="TreeGrafter"/>
</dbReference>
<dbReference type="Gene3D" id="1.25.40.10">
    <property type="entry name" value="Tetratricopeptide repeat domain"/>
    <property type="match status" value="1"/>
</dbReference>
<keyword evidence="3 4" id="KW-0653">Protein transport</keyword>
<dbReference type="AlphaFoldDB" id="A0AAD2JNG5"/>
<evidence type="ECO:0000256" key="2">
    <source>
        <dbReference type="ARBA" id="ARBA00022448"/>
    </source>
</evidence>
<evidence type="ECO:0000256" key="4">
    <source>
        <dbReference type="RuleBase" id="RU367013"/>
    </source>
</evidence>
<dbReference type="InterPro" id="IPR000744">
    <property type="entry name" value="NSF_attach"/>
</dbReference>
<keyword evidence="2 4" id="KW-0813">Transport</keyword>
<dbReference type="PANTHER" id="PTHR13768">
    <property type="entry name" value="SOLUBLE NSF ATTACHMENT PROTEIN SNAP"/>
    <property type="match status" value="1"/>
</dbReference>
<dbReference type="GO" id="GO:0005483">
    <property type="term" value="F:soluble NSF attachment protein activity"/>
    <property type="evidence" value="ECO:0007669"/>
    <property type="project" value="TreeGrafter"/>
</dbReference>
<evidence type="ECO:0000256" key="3">
    <source>
        <dbReference type="ARBA" id="ARBA00022927"/>
    </source>
</evidence>
<accession>A0AAD2JNG5</accession>
<keyword evidence="4" id="KW-0472">Membrane</keyword>
<dbReference type="SUPFAM" id="SSF48452">
    <property type="entry name" value="TPR-like"/>
    <property type="match status" value="1"/>
</dbReference>
<comment type="subcellular location">
    <subcellularLocation>
        <location evidence="4">Membrane</location>
        <topology evidence="4">Peripheral membrane protein</topology>
    </subcellularLocation>
</comment>
<evidence type="ECO:0000313" key="6">
    <source>
        <dbReference type="Proteomes" id="UP001295423"/>
    </source>
</evidence>
<sequence>MSAMAKAQKAKGEAYAAEAEKLLTKKSWFGSTSRNFEDAAESYEKAANAFKVGGLTTEAGDAYMRAAAIYSDKLSDLLSASKTLNSAGTCYKKTSPADAIKAYTKAVVVYTDNARITQAAKIQKEIAELYETEEIDEGGKSHIVLAIEAYEQAAEFFEMEGSKSSESQCLTKIAELCTAALDPPDYVRGSQLYDDLGRRCLESNLLKFNAKGYFLQACLCHLASGDSVGASQAMAKYDSLDYTFGESREGKFANSLIEAVEGYDVEGFSTACYDFDRISKLNPWQTSILVSVKRSIDDGNNDEDDDEVDLT</sequence>
<dbReference type="GO" id="GO:0006886">
    <property type="term" value="P:intracellular protein transport"/>
    <property type="evidence" value="ECO:0007669"/>
    <property type="project" value="UniProtKB-UniRule"/>
</dbReference>
<reference evidence="5" key="1">
    <citation type="submission" date="2023-08" db="EMBL/GenBank/DDBJ databases">
        <authorList>
            <person name="Audoor S."/>
            <person name="Bilcke G."/>
        </authorList>
    </citation>
    <scope>NUCLEOTIDE SEQUENCE</scope>
</reference>
<dbReference type="Proteomes" id="UP001295423">
    <property type="component" value="Unassembled WGS sequence"/>
</dbReference>
<keyword evidence="4" id="KW-0931">ER-Golgi transport</keyword>
<dbReference type="EMBL" id="CAKOGP040002313">
    <property type="protein sequence ID" value="CAJ1966809.1"/>
    <property type="molecule type" value="Genomic_DNA"/>
</dbReference>
<dbReference type="Pfam" id="PF14938">
    <property type="entry name" value="SNAP"/>
    <property type="match status" value="1"/>
</dbReference>
<comment type="function">
    <text evidence="4">Required for vesicular transport between the endoplasmic reticulum and the Golgi apparatus.</text>
</comment>
<evidence type="ECO:0000313" key="5">
    <source>
        <dbReference type="EMBL" id="CAJ1966809.1"/>
    </source>
</evidence>
<dbReference type="PRINTS" id="PR00448">
    <property type="entry name" value="NSFATTACHMNT"/>
</dbReference>
<dbReference type="CDD" id="cd15832">
    <property type="entry name" value="SNAP"/>
    <property type="match status" value="1"/>
</dbReference>
<proteinExistence type="inferred from homology"/>
<keyword evidence="6" id="KW-1185">Reference proteome</keyword>